<keyword evidence="3" id="KW-0378">Hydrolase</keyword>
<protein>
    <submittedName>
        <fullName evidence="6">Survival protein SurE-like phosphatase/nucleotidase</fullName>
    </submittedName>
</protein>
<evidence type="ECO:0000256" key="1">
    <source>
        <dbReference type="ARBA" id="ARBA00011062"/>
    </source>
</evidence>
<dbReference type="Pfam" id="PF01975">
    <property type="entry name" value="SurE"/>
    <property type="match status" value="1"/>
</dbReference>
<dbReference type="EMBL" id="BJWL01000260">
    <property type="protein sequence ID" value="GFS36699.1"/>
    <property type="molecule type" value="Genomic_DNA"/>
</dbReference>
<dbReference type="GO" id="GO:0008252">
    <property type="term" value="F:nucleotidase activity"/>
    <property type="evidence" value="ECO:0007669"/>
    <property type="project" value="InterPro"/>
</dbReference>
<keyword evidence="7" id="KW-1185">Reference proteome</keyword>
<dbReference type="Proteomes" id="UP000585474">
    <property type="component" value="Unassembled WGS sequence"/>
</dbReference>
<feature type="domain" description="Survival protein SurE-like phosphatase/nucleotidase" evidence="5">
    <location>
        <begin position="13"/>
        <end position="49"/>
    </location>
</feature>
<feature type="region of interest" description="Disordered" evidence="4">
    <location>
        <begin position="54"/>
        <end position="74"/>
    </location>
</feature>
<dbReference type="InterPro" id="IPR030048">
    <property type="entry name" value="SurE"/>
</dbReference>
<dbReference type="InterPro" id="IPR036523">
    <property type="entry name" value="SurE-like_sf"/>
</dbReference>
<evidence type="ECO:0000313" key="6">
    <source>
        <dbReference type="EMBL" id="GFS36699.1"/>
    </source>
</evidence>
<sequence length="74" mass="7624">MECTVDTGDRPAIMVTNDDGIDAPGLRALVRVLVSANRFVVRVCAPDSNLEGPCAAPSPIVSANGQKETKNGAA</sequence>
<evidence type="ECO:0000259" key="5">
    <source>
        <dbReference type="Pfam" id="PF01975"/>
    </source>
</evidence>
<dbReference type="PANTHER" id="PTHR30457">
    <property type="entry name" value="5'-NUCLEOTIDASE SURE"/>
    <property type="match status" value="1"/>
</dbReference>
<gene>
    <name evidence="6" type="ORF">Acr_00g0047490</name>
</gene>
<evidence type="ECO:0000256" key="3">
    <source>
        <dbReference type="ARBA" id="ARBA00022801"/>
    </source>
</evidence>
<dbReference type="AlphaFoldDB" id="A0A7J0DJR4"/>
<dbReference type="GO" id="GO:0005829">
    <property type="term" value="C:cytosol"/>
    <property type="evidence" value="ECO:0007669"/>
    <property type="project" value="TreeGrafter"/>
</dbReference>
<dbReference type="PANTHER" id="PTHR30457:SF0">
    <property type="entry name" value="PHOSPHATASE, PUTATIVE (AFU_ORTHOLOGUE AFUA_4G01070)-RELATED"/>
    <property type="match status" value="1"/>
</dbReference>
<proteinExistence type="inferred from homology"/>
<dbReference type="Gene3D" id="3.40.1210.10">
    <property type="entry name" value="Survival protein SurE-like phosphatase/nucleotidase"/>
    <property type="match status" value="1"/>
</dbReference>
<evidence type="ECO:0000256" key="2">
    <source>
        <dbReference type="ARBA" id="ARBA00022723"/>
    </source>
</evidence>
<comment type="caution">
    <text evidence="6">The sequence shown here is derived from an EMBL/GenBank/DDBJ whole genome shotgun (WGS) entry which is preliminary data.</text>
</comment>
<evidence type="ECO:0000256" key="4">
    <source>
        <dbReference type="SAM" id="MobiDB-lite"/>
    </source>
</evidence>
<dbReference type="SUPFAM" id="SSF64167">
    <property type="entry name" value="SurE-like"/>
    <property type="match status" value="1"/>
</dbReference>
<evidence type="ECO:0000313" key="7">
    <source>
        <dbReference type="Proteomes" id="UP000585474"/>
    </source>
</evidence>
<keyword evidence="2" id="KW-0479">Metal-binding</keyword>
<name>A0A7J0DJR4_9ERIC</name>
<reference evidence="7" key="1">
    <citation type="submission" date="2019-07" db="EMBL/GenBank/DDBJ databases">
        <title>De Novo Assembly of kiwifruit Actinidia rufa.</title>
        <authorList>
            <person name="Sugita-Konishi S."/>
            <person name="Sato K."/>
            <person name="Mori E."/>
            <person name="Abe Y."/>
            <person name="Kisaki G."/>
            <person name="Hamano K."/>
            <person name="Suezawa K."/>
            <person name="Otani M."/>
            <person name="Fukuda T."/>
            <person name="Manabe T."/>
            <person name="Gomi K."/>
            <person name="Tabuchi M."/>
            <person name="Akimitsu K."/>
            <person name="Kataoka I."/>
        </authorList>
    </citation>
    <scope>NUCLEOTIDE SEQUENCE [LARGE SCALE GENOMIC DNA]</scope>
    <source>
        <strain evidence="7">cv. Fuchu</strain>
    </source>
</reference>
<comment type="similarity">
    <text evidence="1">Belongs to the SurE nucleotidase family.</text>
</comment>
<organism evidence="6 7">
    <name type="scientific">Actinidia rufa</name>
    <dbReference type="NCBI Taxonomy" id="165716"/>
    <lineage>
        <taxon>Eukaryota</taxon>
        <taxon>Viridiplantae</taxon>
        <taxon>Streptophyta</taxon>
        <taxon>Embryophyta</taxon>
        <taxon>Tracheophyta</taxon>
        <taxon>Spermatophyta</taxon>
        <taxon>Magnoliopsida</taxon>
        <taxon>eudicotyledons</taxon>
        <taxon>Gunneridae</taxon>
        <taxon>Pentapetalae</taxon>
        <taxon>asterids</taxon>
        <taxon>Ericales</taxon>
        <taxon>Actinidiaceae</taxon>
        <taxon>Actinidia</taxon>
    </lineage>
</organism>
<dbReference type="InterPro" id="IPR002828">
    <property type="entry name" value="SurE-like_Pase/nucleotidase"/>
</dbReference>
<dbReference type="OrthoDB" id="202825at2759"/>
<accession>A0A7J0DJR4</accession>
<dbReference type="GO" id="GO:0046872">
    <property type="term" value="F:metal ion binding"/>
    <property type="evidence" value="ECO:0007669"/>
    <property type="project" value="UniProtKB-KW"/>
</dbReference>